<proteinExistence type="predicted"/>
<dbReference type="PANTHER" id="PTHR46347">
    <property type="entry name" value="RING/FYVE/PHD ZINC FINGER SUPERFAMILY PROTEIN"/>
    <property type="match status" value="1"/>
</dbReference>
<evidence type="ECO:0000259" key="5">
    <source>
        <dbReference type="PROSITE" id="PS51292"/>
    </source>
</evidence>
<dbReference type="SUPFAM" id="SSF57850">
    <property type="entry name" value="RING/U-box"/>
    <property type="match status" value="1"/>
</dbReference>
<reference evidence="6 7" key="1">
    <citation type="journal article" date="2018" name="Mol. Plant">
        <title>The genome of Artemisia annua provides insight into the evolution of Asteraceae family and artemisinin biosynthesis.</title>
        <authorList>
            <person name="Shen Q."/>
            <person name="Zhang L."/>
            <person name="Liao Z."/>
            <person name="Wang S."/>
            <person name="Yan T."/>
            <person name="Shi P."/>
            <person name="Liu M."/>
            <person name="Fu X."/>
            <person name="Pan Q."/>
            <person name="Wang Y."/>
            <person name="Lv Z."/>
            <person name="Lu X."/>
            <person name="Zhang F."/>
            <person name="Jiang W."/>
            <person name="Ma Y."/>
            <person name="Chen M."/>
            <person name="Hao X."/>
            <person name="Li L."/>
            <person name="Tang Y."/>
            <person name="Lv G."/>
            <person name="Zhou Y."/>
            <person name="Sun X."/>
            <person name="Brodelius P.E."/>
            <person name="Rose J.K.C."/>
            <person name="Tang K."/>
        </authorList>
    </citation>
    <scope>NUCLEOTIDE SEQUENCE [LARGE SCALE GENOMIC DNA]</scope>
    <source>
        <strain evidence="7">cv. Huhao1</strain>
        <tissue evidence="6">Leaf</tissue>
    </source>
</reference>
<feature type="domain" description="RING-CH-type" evidence="5">
    <location>
        <begin position="15"/>
        <end position="85"/>
    </location>
</feature>
<keyword evidence="4" id="KW-1133">Transmembrane helix</keyword>
<evidence type="ECO:0000256" key="2">
    <source>
        <dbReference type="ARBA" id="ARBA00022771"/>
    </source>
</evidence>
<evidence type="ECO:0000256" key="1">
    <source>
        <dbReference type="ARBA" id="ARBA00022723"/>
    </source>
</evidence>
<protein>
    <submittedName>
        <fullName evidence="6">Zinc finger, RING-CH-type</fullName>
    </submittedName>
</protein>
<dbReference type="PANTHER" id="PTHR46347:SF4">
    <property type="entry name" value="RING_FYVE_PHD ZINC FINGER SUPERFAMILY PROTEIN"/>
    <property type="match status" value="1"/>
</dbReference>
<dbReference type="Pfam" id="PF12906">
    <property type="entry name" value="RINGv"/>
    <property type="match status" value="1"/>
</dbReference>
<dbReference type="SMART" id="SM00744">
    <property type="entry name" value="RINGv"/>
    <property type="match status" value="1"/>
</dbReference>
<keyword evidence="4" id="KW-0472">Membrane</keyword>
<accession>A0A2U1NQI2</accession>
<dbReference type="STRING" id="35608.A0A2U1NQI2"/>
<evidence type="ECO:0000256" key="3">
    <source>
        <dbReference type="ARBA" id="ARBA00022833"/>
    </source>
</evidence>
<evidence type="ECO:0000256" key="4">
    <source>
        <dbReference type="SAM" id="Phobius"/>
    </source>
</evidence>
<organism evidence="6 7">
    <name type="scientific">Artemisia annua</name>
    <name type="common">Sweet wormwood</name>
    <dbReference type="NCBI Taxonomy" id="35608"/>
    <lineage>
        <taxon>Eukaryota</taxon>
        <taxon>Viridiplantae</taxon>
        <taxon>Streptophyta</taxon>
        <taxon>Embryophyta</taxon>
        <taxon>Tracheophyta</taxon>
        <taxon>Spermatophyta</taxon>
        <taxon>Magnoliopsida</taxon>
        <taxon>eudicotyledons</taxon>
        <taxon>Gunneridae</taxon>
        <taxon>Pentapetalae</taxon>
        <taxon>asterids</taxon>
        <taxon>campanulids</taxon>
        <taxon>Asterales</taxon>
        <taxon>Asteraceae</taxon>
        <taxon>Asteroideae</taxon>
        <taxon>Anthemideae</taxon>
        <taxon>Artemisiinae</taxon>
        <taxon>Artemisia</taxon>
    </lineage>
</organism>
<comment type="caution">
    <text evidence="6">The sequence shown here is derived from an EMBL/GenBank/DDBJ whole genome shotgun (WGS) entry which is preliminary data.</text>
</comment>
<evidence type="ECO:0000313" key="7">
    <source>
        <dbReference type="Proteomes" id="UP000245207"/>
    </source>
</evidence>
<dbReference type="CDD" id="cd16495">
    <property type="entry name" value="RING_CH-C4HC3_MARCH"/>
    <property type="match status" value="1"/>
</dbReference>
<keyword evidence="1" id="KW-0479">Metal-binding</keyword>
<dbReference type="Gene3D" id="3.30.40.10">
    <property type="entry name" value="Zinc/RING finger domain, C3HC4 (zinc finger)"/>
    <property type="match status" value="1"/>
</dbReference>
<keyword evidence="3" id="KW-0862">Zinc</keyword>
<name>A0A2U1NQI2_ARTAN</name>
<dbReference type="GO" id="GO:0008270">
    <property type="term" value="F:zinc ion binding"/>
    <property type="evidence" value="ECO:0007669"/>
    <property type="project" value="UniProtKB-KW"/>
</dbReference>
<dbReference type="EMBL" id="PKPP01002359">
    <property type="protein sequence ID" value="PWA75769.1"/>
    <property type="molecule type" value="Genomic_DNA"/>
</dbReference>
<gene>
    <name evidence="6" type="ORF">CTI12_AA057810</name>
</gene>
<keyword evidence="7" id="KW-1185">Reference proteome</keyword>
<evidence type="ECO:0000313" key="6">
    <source>
        <dbReference type="EMBL" id="PWA75769.1"/>
    </source>
</evidence>
<dbReference type="InterPro" id="IPR011016">
    <property type="entry name" value="Znf_RING-CH"/>
</dbReference>
<dbReference type="Proteomes" id="UP000245207">
    <property type="component" value="Unassembled WGS sequence"/>
</dbReference>
<keyword evidence="2" id="KW-0863">Zinc-finger</keyword>
<dbReference type="PROSITE" id="PS51292">
    <property type="entry name" value="ZF_RING_CH"/>
    <property type="match status" value="1"/>
</dbReference>
<dbReference type="InterPro" id="IPR013083">
    <property type="entry name" value="Znf_RING/FYVE/PHD"/>
</dbReference>
<keyword evidence="4" id="KW-0812">Transmembrane</keyword>
<dbReference type="OrthoDB" id="264354at2759"/>
<feature type="transmembrane region" description="Helical" evidence="4">
    <location>
        <begin position="165"/>
        <end position="190"/>
    </location>
</feature>
<sequence>MVAMEHSEIKDEEYVEGGSIITCRICYQCDGDEDEDLISPCMCKGSHQFVHRSCLDQWRSVKVNYCFIVIGLLGCLSYHADKDGTLRNLFDDNWDRILSRHPIPFYYSIGVIVFLVLFGFFGIIIHCCRMSNEERSACCPSACSGPNFLMAKHRSSTPWFMDPHLALILVFVELFMIIGIAYGFFVATIIMQRIWQRHYHILAKKELTQEYVVEDLNGRYTPAKLDPEHMERLKKLKLL</sequence>
<dbReference type="AlphaFoldDB" id="A0A2U1NQI2"/>
<feature type="transmembrane region" description="Helical" evidence="4">
    <location>
        <begin position="105"/>
        <end position="125"/>
    </location>
</feature>